<accession>A0ABV4ULY1</accession>
<dbReference type="RefSeq" id="WP_373970900.1">
    <property type="nucleotide sequence ID" value="NZ_JBHDLJ010000002.1"/>
</dbReference>
<protein>
    <submittedName>
        <fullName evidence="1">Uncharacterized protein</fullName>
    </submittedName>
</protein>
<name>A0ABV4ULY1_9MICC</name>
<dbReference type="Proteomes" id="UP001575652">
    <property type="component" value="Unassembled WGS sequence"/>
</dbReference>
<evidence type="ECO:0000313" key="2">
    <source>
        <dbReference type="Proteomes" id="UP001575652"/>
    </source>
</evidence>
<keyword evidence="2" id="KW-1185">Reference proteome</keyword>
<dbReference type="EMBL" id="JBHDLJ010000002">
    <property type="protein sequence ID" value="MFB0833740.1"/>
    <property type="molecule type" value="Genomic_DNA"/>
</dbReference>
<reference evidence="1 2" key="1">
    <citation type="submission" date="2024-09" db="EMBL/GenBank/DDBJ databases">
        <authorList>
            <person name="Salinas-Garcia M.A."/>
            <person name="Prieme A."/>
        </authorList>
    </citation>
    <scope>NUCLEOTIDE SEQUENCE [LARGE SCALE GENOMIC DNA]</scope>
    <source>
        <strain evidence="1 2">DSM 21081</strain>
    </source>
</reference>
<proteinExistence type="predicted"/>
<gene>
    <name evidence="1" type="ORF">ACETWP_03990</name>
</gene>
<evidence type="ECO:0000313" key="1">
    <source>
        <dbReference type="EMBL" id="MFB0833740.1"/>
    </source>
</evidence>
<sequence length="172" mass="19617">MPEKTAQIDHRLYAAYLNEHLLASEAGVKAFTAAADTWEGTEHRSAFQSLARQIDADKRDLLSLMLRLGYRPHPVKKLLTAAANTLGRLNPVNIFRSKKGGMTQLELDVLVGMVRTKQMMWETLQMVADVDERLDRAFIADLERRAEDQIRQIREVNAETCVRRFRPPAGDR</sequence>
<organism evidence="1 2">
    <name type="scientific">Arthrobacter halodurans</name>
    <dbReference type="NCBI Taxonomy" id="516699"/>
    <lineage>
        <taxon>Bacteria</taxon>
        <taxon>Bacillati</taxon>
        <taxon>Actinomycetota</taxon>
        <taxon>Actinomycetes</taxon>
        <taxon>Micrococcales</taxon>
        <taxon>Micrococcaceae</taxon>
        <taxon>Arthrobacter</taxon>
    </lineage>
</organism>
<comment type="caution">
    <text evidence="1">The sequence shown here is derived from an EMBL/GenBank/DDBJ whole genome shotgun (WGS) entry which is preliminary data.</text>
</comment>